<name>A0A2G1VW82_9FLAO</name>
<feature type="transmembrane region" description="Helical" evidence="1">
    <location>
        <begin position="20"/>
        <end position="36"/>
    </location>
</feature>
<keyword evidence="3" id="KW-1185">Reference proteome</keyword>
<feature type="transmembrane region" description="Helical" evidence="1">
    <location>
        <begin position="101"/>
        <end position="127"/>
    </location>
</feature>
<gene>
    <name evidence="2" type="ORF">CJ305_02145</name>
</gene>
<protein>
    <submittedName>
        <fullName evidence="2">HupE / UreJ protein</fullName>
    </submittedName>
</protein>
<reference evidence="2 3" key="1">
    <citation type="submission" date="2017-08" db="EMBL/GenBank/DDBJ databases">
        <title>The whole genome shortgun sequences of strain Leeuwenhoekiella nanhaiensis G18 from the South China Sea.</title>
        <authorList>
            <person name="Liu Q."/>
        </authorList>
    </citation>
    <scope>NUCLEOTIDE SEQUENCE [LARGE SCALE GENOMIC DNA]</scope>
    <source>
        <strain evidence="2 3">G18</strain>
    </source>
</reference>
<evidence type="ECO:0000313" key="3">
    <source>
        <dbReference type="Proteomes" id="UP000229433"/>
    </source>
</evidence>
<dbReference type="OrthoDB" id="9808870at2"/>
<dbReference type="Proteomes" id="UP000229433">
    <property type="component" value="Unassembled WGS sequence"/>
</dbReference>
<feature type="transmembrane region" description="Helical" evidence="1">
    <location>
        <begin position="71"/>
        <end position="89"/>
    </location>
</feature>
<accession>A0A2G1VW82</accession>
<keyword evidence="1" id="KW-0812">Transmembrane</keyword>
<comment type="caution">
    <text evidence="2">The sequence shown here is derived from an EMBL/GenBank/DDBJ whole genome shotgun (WGS) entry which is preliminary data.</text>
</comment>
<feature type="transmembrane region" description="Helical" evidence="1">
    <location>
        <begin position="43"/>
        <end position="65"/>
    </location>
</feature>
<feature type="transmembrane region" description="Helical" evidence="1">
    <location>
        <begin position="139"/>
        <end position="160"/>
    </location>
</feature>
<organism evidence="2 3">
    <name type="scientific">Leeuwenhoekiella nanhaiensis</name>
    <dbReference type="NCBI Taxonomy" id="1655491"/>
    <lineage>
        <taxon>Bacteria</taxon>
        <taxon>Pseudomonadati</taxon>
        <taxon>Bacteroidota</taxon>
        <taxon>Flavobacteriia</taxon>
        <taxon>Flavobacteriales</taxon>
        <taxon>Flavobacteriaceae</taxon>
        <taxon>Leeuwenhoekiella</taxon>
    </lineage>
</organism>
<evidence type="ECO:0000256" key="1">
    <source>
        <dbReference type="SAM" id="Phobius"/>
    </source>
</evidence>
<sequence length="194" mass="21898">MSDFWFYFKIGLEHVLDYKAYDHVLFLIVLTVPYVFKDWKRVFLLVTLFTLGHTVSLLLATYGVVSVNRSVIEFLIPVTIFVAALYNVFTAGKGANKDKLGVLLITALFFGLIHGLGFSSFFIQLTAHLSSRLLPLAEFALGIEAAQIIIVLIVLILGFLGQTIFRFSRRDWMLFISAVVIGMVIPMLIANYPW</sequence>
<dbReference type="InterPro" id="IPR032809">
    <property type="entry name" value="Put_HupE_UreJ"/>
</dbReference>
<dbReference type="RefSeq" id="WP_099644588.1">
    <property type="nucleotide sequence ID" value="NZ_KZ319287.1"/>
</dbReference>
<keyword evidence="1" id="KW-0472">Membrane</keyword>
<keyword evidence="1" id="KW-1133">Transmembrane helix</keyword>
<dbReference type="Pfam" id="PF13795">
    <property type="entry name" value="HupE_UreJ_2"/>
    <property type="match status" value="1"/>
</dbReference>
<feature type="transmembrane region" description="Helical" evidence="1">
    <location>
        <begin position="172"/>
        <end position="192"/>
    </location>
</feature>
<proteinExistence type="predicted"/>
<dbReference type="EMBL" id="NQXA01000001">
    <property type="protein sequence ID" value="PHQ31048.1"/>
    <property type="molecule type" value="Genomic_DNA"/>
</dbReference>
<evidence type="ECO:0000313" key="2">
    <source>
        <dbReference type="EMBL" id="PHQ31048.1"/>
    </source>
</evidence>
<dbReference type="AlphaFoldDB" id="A0A2G1VW82"/>